<dbReference type="RefSeq" id="WP_373654006.1">
    <property type="nucleotide sequence ID" value="NZ_JBGUAW010000001.1"/>
</dbReference>
<evidence type="ECO:0000313" key="6">
    <source>
        <dbReference type="EMBL" id="MFA9459214.1"/>
    </source>
</evidence>
<protein>
    <submittedName>
        <fullName evidence="6">Methyltransferase</fullName>
    </submittedName>
</protein>
<dbReference type="Pfam" id="PF04191">
    <property type="entry name" value="PEMT"/>
    <property type="match status" value="1"/>
</dbReference>
<dbReference type="InterPro" id="IPR007318">
    <property type="entry name" value="Phopholipid_MeTrfase"/>
</dbReference>
<evidence type="ECO:0000256" key="4">
    <source>
        <dbReference type="ARBA" id="ARBA00023136"/>
    </source>
</evidence>
<dbReference type="EMBL" id="JBGUAW010000001">
    <property type="protein sequence ID" value="MFA9459214.1"/>
    <property type="molecule type" value="Genomic_DNA"/>
</dbReference>
<organism evidence="6 7">
    <name type="scientific">Thiohalorhabdus methylotrophus</name>
    <dbReference type="NCBI Taxonomy" id="3242694"/>
    <lineage>
        <taxon>Bacteria</taxon>
        <taxon>Pseudomonadati</taxon>
        <taxon>Pseudomonadota</taxon>
        <taxon>Gammaproteobacteria</taxon>
        <taxon>Thiohalorhabdales</taxon>
        <taxon>Thiohalorhabdaceae</taxon>
        <taxon>Thiohalorhabdus</taxon>
    </lineage>
</organism>
<evidence type="ECO:0000313" key="7">
    <source>
        <dbReference type="Proteomes" id="UP001575181"/>
    </source>
</evidence>
<proteinExistence type="predicted"/>
<keyword evidence="4 5" id="KW-0472">Membrane</keyword>
<sequence>MPQPSPSFWVTLATGLILLLALVGSLVLPNRRVWPPTTKGAGWRIALVWMCTILLFAGLMVVGVSSVDTLGLGGGWVRWVGAVLVLGGIGLAFHGVAFLGERATAGLKDALVTTGPYRFTRNPQYLGNLMVIVGLVVLTDSVPAALAAIPGILGFVVFPFTEEPWLERQYGAEYRVYRERVPRFLGPVGRPPAT</sequence>
<keyword evidence="3 5" id="KW-1133">Transmembrane helix</keyword>
<keyword evidence="7" id="KW-1185">Reference proteome</keyword>
<accession>A0ABV4TPY0</accession>
<evidence type="ECO:0000256" key="2">
    <source>
        <dbReference type="ARBA" id="ARBA00022692"/>
    </source>
</evidence>
<reference evidence="6 7" key="1">
    <citation type="submission" date="2024-08" db="EMBL/GenBank/DDBJ databases">
        <title>Whole-genome sequencing of halo(alkali)philic microorganisms from hypersaline lakes.</title>
        <authorList>
            <person name="Sorokin D.Y."/>
            <person name="Merkel A.Y."/>
            <person name="Messina E."/>
            <person name="Yakimov M."/>
        </authorList>
    </citation>
    <scope>NUCLEOTIDE SEQUENCE [LARGE SCALE GENOMIC DNA]</scope>
    <source>
        <strain evidence="6 7">Cl-TMA</strain>
    </source>
</reference>
<comment type="subcellular location">
    <subcellularLocation>
        <location evidence="1">Endomembrane system</location>
        <topology evidence="1">Multi-pass membrane protein</topology>
    </subcellularLocation>
</comment>
<keyword evidence="6" id="KW-0808">Transferase</keyword>
<evidence type="ECO:0000256" key="1">
    <source>
        <dbReference type="ARBA" id="ARBA00004127"/>
    </source>
</evidence>
<evidence type="ECO:0000256" key="3">
    <source>
        <dbReference type="ARBA" id="ARBA00022989"/>
    </source>
</evidence>
<dbReference type="Proteomes" id="UP001575181">
    <property type="component" value="Unassembled WGS sequence"/>
</dbReference>
<dbReference type="GO" id="GO:0008168">
    <property type="term" value="F:methyltransferase activity"/>
    <property type="evidence" value="ECO:0007669"/>
    <property type="project" value="UniProtKB-KW"/>
</dbReference>
<keyword evidence="2 5" id="KW-0812">Transmembrane</keyword>
<feature type="transmembrane region" description="Helical" evidence="5">
    <location>
        <begin position="41"/>
        <end position="64"/>
    </location>
</feature>
<feature type="transmembrane region" description="Helical" evidence="5">
    <location>
        <begin position="6"/>
        <end position="29"/>
    </location>
</feature>
<keyword evidence="6" id="KW-0489">Methyltransferase</keyword>
<gene>
    <name evidence="6" type="ORF">ACERLL_00045</name>
</gene>
<evidence type="ECO:0000256" key="5">
    <source>
        <dbReference type="SAM" id="Phobius"/>
    </source>
</evidence>
<dbReference type="InterPro" id="IPR052527">
    <property type="entry name" value="Metal_cation-efflux_comp"/>
</dbReference>
<dbReference type="GO" id="GO:0032259">
    <property type="term" value="P:methylation"/>
    <property type="evidence" value="ECO:0007669"/>
    <property type="project" value="UniProtKB-KW"/>
</dbReference>
<comment type="caution">
    <text evidence="6">The sequence shown here is derived from an EMBL/GenBank/DDBJ whole genome shotgun (WGS) entry which is preliminary data.</text>
</comment>
<feature type="transmembrane region" description="Helical" evidence="5">
    <location>
        <begin position="125"/>
        <end position="158"/>
    </location>
</feature>
<dbReference type="PANTHER" id="PTHR43847:SF1">
    <property type="entry name" value="BLL3993 PROTEIN"/>
    <property type="match status" value="1"/>
</dbReference>
<dbReference type="PANTHER" id="PTHR43847">
    <property type="entry name" value="BLL3993 PROTEIN"/>
    <property type="match status" value="1"/>
</dbReference>
<dbReference type="Gene3D" id="1.20.120.1630">
    <property type="match status" value="1"/>
</dbReference>
<feature type="transmembrane region" description="Helical" evidence="5">
    <location>
        <begin position="76"/>
        <end position="99"/>
    </location>
</feature>
<name>A0ABV4TPY0_9GAMM</name>